<protein>
    <recommendedName>
        <fullName evidence="4 15">Cytochrome c oxidase subunit 5A, mitochondrial</fullName>
    </recommendedName>
    <alternativeName>
        <fullName evidence="14 15">Cytochrome c oxidase polypeptide Va</fullName>
    </alternativeName>
</protein>
<dbReference type="SUPFAM" id="SSF48479">
    <property type="entry name" value="Cytochrome c oxidase subunit E"/>
    <property type="match status" value="1"/>
</dbReference>
<dbReference type="InterPro" id="IPR003204">
    <property type="entry name" value="Cyt_c_oxidase_su5A/6"/>
</dbReference>
<sequence>MFRSVGNCLIKSFRSNLILPYIQTYNPIAQQALRYSSKKEETDEEFDARFEAYFNRPDIDEWEIRKGMNDLQGMDLVPEPKIIIAALKACRRLNDYALAVRFLEGVKDKCGSRVSEIYPYIVQEIRPTLDELGVLTPEEMGYDKPEMAMPDVFAKPMFPGQSS</sequence>
<keyword evidence="8 15" id="KW-0999">Mitochondrion inner membrane</keyword>
<comment type="function">
    <text evidence="15">Component of the cytochrome c oxidase, the last enzyme in the mitochondrial electron transport chain which drives oxidative phosphorylation. The respiratory chain contains 3 multisubunit complexes succinate dehydrogenase (complex II, CII), ubiquinol-cytochrome c oxidoreductase (cytochrome b-c1 complex, complex III, CIII) and cytochrome c oxidase (complex IV, CIV), that cooperate to transfer electrons derived from NADH and succinate to molecular oxygen, creating an electrochemical gradient over the inner membrane that drives transmembrane transport and the ATP synthase. Cytochrome c oxidase is the component of the respiratory chain that catalyzes the reduction of oxygen to water. Electrons originating from reduced cytochrome c in the intermembrane space (IMS) are transferred via the dinuclear copper A center (CU(A)) of subunit 2 and heme A of subunit 1 to the active site in subunit 1, a binuclear center (BNC) formed by heme A3 and copper B (CU(B)). The BNC reduces molecular oxygen to 2 water molecules using 4 electrons from cytochrome c in the IMS and 4 protons from the mitochondrial matrix.</text>
</comment>
<dbReference type="PANTHER" id="PTHR14200">
    <property type="entry name" value="CYTOCHROME C OXIDASE POLYPEPTIDE"/>
    <property type="match status" value="1"/>
</dbReference>
<keyword evidence="10 15" id="KW-0809">Transit peptide</keyword>
<evidence type="ECO:0000256" key="14">
    <source>
        <dbReference type="ARBA" id="ARBA00031049"/>
    </source>
</evidence>
<evidence type="ECO:0000313" key="16">
    <source>
        <dbReference type="EMBL" id="KAG8197905.1"/>
    </source>
</evidence>
<comment type="subunit">
    <text evidence="15">Component of the cytochrome c oxidase (complex IV, CIV), a multisubunit enzyme composed of a catalytic core of 3 subunits and several supernumerary subunits. The complex exists as a monomer or a dimer and forms supercomplexes (SCs) in the inner mitochondrial membrane with ubiquinol-cytochrome c oxidoreductase (cytochrome b-c1 complex, complex III, CIII).</text>
</comment>
<dbReference type="CDD" id="cd00923">
    <property type="entry name" value="Cyt_c_Oxidase_Va"/>
    <property type="match status" value="1"/>
</dbReference>
<keyword evidence="6 15" id="KW-0349">Heme</keyword>
<keyword evidence="11 15" id="KW-0408">Iron</keyword>
<keyword evidence="5" id="KW-0597">Phosphoprotein</keyword>
<evidence type="ECO:0000256" key="8">
    <source>
        <dbReference type="ARBA" id="ARBA00022792"/>
    </source>
</evidence>
<evidence type="ECO:0000256" key="9">
    <source>
        <dbReference type="ARBA" id="ARBA00022843"/>
    </source>
</evidence>
<comment type="caution">
    <text evidence="16">The sequence shown here is derived from an EMBL/GenBank/DDBJ whole genome shotgun (WGS) entry which is preliminary data.</text>
</comment>
<evidence type="ECO:0000256" key="3">
    <source>
        <dbReference type="ARBA" id="ARBA00007972"/>
    </source>
</evidence>
<comment type="pathway">
    <text evidence="2 15">Energy metabolism; oxidative phosphorylation.</text>
</comment>
<evidence type="ECO:0000256" key="7">
    <source>
        <dbReference type="ARBA" id="ARBA00022723"/>
    </source>
</evidence>
<dbReference type="AlphaFoldDB" id="A0AAV6VN47"/>
<dbReference type="GO" id="GO:0006123">
    <property type="term" value="P:mitochondrial electron transport, cytochrome c to oxygen"/>
    <property type="evidence" value="ECO:0007669"/>
    <property type="project" value="UniProtKB-UniRule"/>
</dbReference>
<evidence type="ECO:0000256" key="10">
    <source>
        <dbReference type="ARBA" id="ARBA00022946"/>
    </source>
</evidence>
<dbReference type="GO" id="GO:0005743">
    <property type="term" value="C:mitochondrial inner membrane"/>
    <property type="evidence" value="ECO:0007669"/>
    <property type="project" value="UniProtKB-SubCell"/>
</dbReference>
<evidence type="ECO:0000256" key="12">
    <source>
        <dbReference type="ARBA" id="ARBA00023128"/>
    </source>
</evidence>
<dbReference type="FunFam" id="1.25.40.40:FF:000002">
    <property type="entry name" value="cytochrome c oxidase subunit 5A, mitochondrial"/>
    <property type="match status" value="1"/>
</dbReference>
<evidence type="ECO:0000256" key="2">
    <source>
        <dbReference type="ARBA" id="ARBA00004673"/>
    </source>
</evidence>
<dbReference type="EMBL" id="JAFNEN010000047">
    <property type="protein sequence ID" value="KAG8197905.1"/>
    <property type="molecule type" value="Genomic_DNA"/>
</dbReference>
<dbReference type="Pfam" id="PF02284">
    <property type="entry name" value="COX5A"/>
    <property type="match status" value="1"/>
</dbReference>
<keyword evidence="12 15" id="KW-0496">Mitochondrion</keyword>
<reference evidence="16 17" key="1">
    <citation type="journal article" date="2022" name="Nat. Ecol. Evol.">
        <title>A masculinizing supergene underlies an exaggerated male reproductive morph in a spider.</title>
        <authorList>
            <person name="Hendrickx F."/>
            <person name="De Corte Z."/>
            <person name="Sonet G."/>
            <person name="Van Belleghem S.M."/>
            <person name="Kostlbacher S."/>
            <person name="Vangestel C."/>
        </authorList>
    </citation>
    <scope>NUCLEOTIDE SEQUENCE [LARGE SCALE GENOMIC DNA]</scope>
    <source>
        <strain evidence="16">W744_W776</strain>
    </source>
</reference>
<gene>
    <name evidence="16" type="ORF">JTE90_020284</name>
</gene>
<dbReference type="Proteomes" id="UP000827092">
    <property type="component" value="Unassembled WGS sequence"/>
</dbReference>
<keyword evidence="9" id="KW-0832">Ubl conjugation</keyword>
<organism evidence="16 17">
    <name type="scientific">Oedothorax gibbosus</name>
    <dbReference type="NCBI Taxonomy" id="931172"/>
    <lineage>
        <taxon>Eukaryota</taxon>
        <taxon>Metazoa</taxon>
        <taxon>Ecdysozoa</taxon>
        <taxon>Arthropoda</taxon>
        <taxon>Chelicerata</taxon>
        <taxon>Arachnida</taxon>
        <taxon>Araneae</taxon>
        <taxon>Araneomorphae</taxon>
        <taxon>Entelegynae</taxon>
        <taxon>Araneoidea</taxon>
        <taxon>Linyphiidae</taxon>
        <taxon>Erigoninae</taxon>
        <taxon>Oedothorax</taxon>
    </lineage>
</organism>
<evidence type="ECO:0000313" key="17">
    <source>
        <dbReference type="Proteomes" id="UP000827092"/>
    </source>
</evidence>
<evidence type="ECO:0000256" key="1">
    <source>
        <dbReference type="ARBA" id="ARBA00004443"/>
    </source>
</evidence>
<dbReference type="GO" id="GO:0046872">
    <property type="term" value="F:metal ion binding"/>
    <property type="evidence" value="ECO:0007669"/>
    <property type="project" value="UniProtKB-UniRule"/>
</dbReference>
<keyword evidence="7 15" id="KW-0479">Metal-binding</keyword>
<accession>A0AAV6VN47</accession>
<evidence type="ECO:0000256" key="11">
    <source>
        <dbReference type="ARBA" id="ARBA00023004"/>
    </source>
</evidence>
<evidence type="ECO:0000256" key="13">
    <source>
        <dbReference type="ARBA" id="ARBA00023136"/>
    </source>
</evidence>
<evidence type="ECO:0000256" key="6">
    <source>
        <dbReference type="ARBA" id="ARBA00022617"/>
    </source>
</evidence>
<evidence type="ECO:0000256" key="4">
    <source>
        <dbReference type="ARBA" id="ARBA00021968"/>
    </source>
</evidence>
<keyword evidence="13 15" id="KW-0472">Membrane</keyword>
<dbReference type="Gene3D" id="1.25.40.40">
    <property type="entry name" value="Cytochrome c oxidase, subunit Va/VI"/>
    <property type="match status" value="1"/>
</dbReference>
<dbReference type="PANTHER" id="PTHR14200:SF11">
    <property type="entry name" value="CYTOCHROME C OXIDASE SUBUNIT 5A, MITOCHONDRIAL"/>
    <property type="match status" value="1"/>
</dbReference>
<evidence type="ECO:0000256" key="5">
    <source>
        <dbReference type="ARBA" id="ARBA00022553"/>
    </source>
</evidence>
<evidence type="ECO:0000256" key="15">
    <source>
        <dbReference type="RuleBase" id="RU368103"/>
    </source>
</evidence>
<dbReference type="InterPro" id="IPR036545">
    <property type="entry name" value="Cyt_c_oxidase_su5A/6_sf"/>
</dbReference>
<proteinExistence type="inferred from homology"/>
<name>A0AAV6VN47_9ARAC</name>
<keyword evidence="17" id="KW-1185">Reference proteome</keyword>
<dbReference type="GO" id="GO:0045277">
    <property type="term" value="C:respiratory chain complex IV"/>
    <property type="evidence" value="ECO:0007669"/>
    <property type="project" value="UniProtKB-UniRule"/>
</dbReference>
<comment type="similarity">
    <text evidence="3 15">Belongs to the cytochrome c oxidase subunit 5A family.</text>
</comment>
<comment type="subcellular location">
    <subcellularLocation>
        <location evidence="1 15">Mitochondrion inner membrane</location>
        <topology evidence="1 15">Peripheral membrane protein</topology>
        <orientation evidence="1 15">Matrix side</orientation>
    </subcellularLocation>
</comment>